<sequence length="68" mass="7576">MAQETDKGCSSQEHRGHLCELESQEEWEILRDVTNQPKVRCETCGGRANAARNVCLPTDLEGNLLSCD</sequence>
<proteinExistence type="predicted"/>
<comment type="caution">
    <text evidence="1">The sequence shown here is derived from an EMBL/GenBank/DDBJ whole genome shotgun (WGS) entry which is preliminary data.</text>
</comment>
<evidence type="ECO:0000313" key="1">
    <source>
        <dbReference type="EMBL" id="GFO68601.1"/>
    </source>
</evidence>
<accession>A0A6V8N7W9</accession>
<dbReference type="Proteomes" id="UP000587586">
    <property type="component" value="Unassembled WGS sequence"/>
</dbReference>
<organism evidence="1 2">
    <name type="scientific">Geomonas limicola</name>
    <dbReference type="NCBI Taxonomy" id="2740186"/>
    <lineage>
        <taxon>Bacteria</taxon>
        <taxon>Pseudomonadati</taxon>
        <taxon>Thermodesulfobacteriota</taxon>
        <taxon>Desulfuromonadia</taxon>
        <taxon>Geobacterales</taxon>
        <taxon>Geobacteraceae</taxon>
        <taxon>Geomonas</taxon>
    </lineage>
</organism>
<keyword evidence="2" id="KW-1185">Reference proteome</keyword>
<protein>
    <submittedName>
        <fullName evidence="1">Uncharacterized protein</fullName>
    </submittedName>
</protein>
<reference evidence="2" key="1">
    <citation type="submission" date="2020-06" db="EMBL/GenBank/DDBJ databases">
        <title>Draft genomic sequecing of Geomonas sp. Red745.</title>
        <authorList>
            <person name="Itoh H."/>
            <person name="Xu Z.X."/>
            <person name="Ushijima N."/>
            <person name="Masuda Y."/>
            <person name="Shiratori Y."/>
            <person name="Senoo K."/>
        </authorList>
    </citation>
    <scope>NUCLEOTIDE SEQUENCE [LARGE SCALE GENOMIC DNA]</scope>
    <source>
        <strain evidence="2">Red745</strain>
    </source>
</reference>
<gene>
    <name evidence="1" type="ORF">GMLC_21800</name>
</gene>
<dbReference type="EMBL" id="BLXZ01000004">
    <property type="protein sequence ID" value="GFO68601.1"/>
    <property type="molecule type" value="Genomic_DNA"/>
</dbReference>
<name>A0A6V8N7W9_9BACT</name>
<evidence type="ECO:0000313" key="2">
    <source>
        <dbReference type="Proteomes" id="UP000587586"/>
    </source>
</evidence>
<dbReference type="AlphaFoldDB" id="A0A6V8N7W9"/>
<dbReference type="RefSeq" id="WP_183361153.1">
    <property type="nucleotide sequence ID" value="NZ_BLXZ01000004.1"/>
</dbReference>